<sequence>MSQIMPPEINDLRNQPPPQSDIHPPPNQGGPQGQSQQQQQQQHQRDPNLDPKLSGEMQGGQGGGQVPNNLNQVAAGLQLGTTLDSSQIINLLRHLPGLMHKSNDHGQTAAEQLQHLAAARALPPGPSNFQFTTQHAPAPGHEMHTPHLAALAHAQAQAMAAQSAQQQQQQQQSNAGAPGQGQHQPVYRLMTDSSIVQPPNGGSSAGNTGSSQGGTPSKSGAKRKRGRGEDEDEEDWTRQRKDNHKEVERRRRGNINEGINELARIVPNGTGEKAK</sequence>
<organism evidence="3 4">
    <name type="scientific">Sphaerobolus stellatus (strain SS14)</name>
    <dbReference type="NCBI Taxonomy" id="990650"/>
    <lineage>
        <taxon>Eukaryota</taxon>
        <taxon>Fungi</taxon>
        <taxon>Dikarya</taxon>
        <taxon>Basidiomycota</taxon>
        <taxon>Agaricomycotina</taxon>
        <taxon>Agaricomycetes</taxon>
        <taxon>Phallomycetidae</taxon>
        <taxon>Geastrales</taxon>
        <taxon>Sphaerobolaceae</taxon>
        <taxon>Sphaerobolus</taxon>
    </lineage>
</organism>
<dbReference type="EMBL" id="KN837198">
    <property type="protein sequence ID" value="KIJ34568.1"/>
    <property type="molecule type" value="Genomic_DNA"/>
</dbReference>
<feature type="non-terminal residue" evidence="3">
    <location>
        <position position="275"/>
    </location>
</feature>
<dbReference type="AlphaFoldDB" id="A0A0C9TW30"/>
<accession>A0A0C9TW30</accession>
<keyword evidence="4" id="KW-1185">Reference proteome</keyword>
<evidence type="ECO:0000259" key="2">
    <source>
        <dbReference type="PROSITE" id="PS50888"/>
    </source>
</evidence>
<feature type="compositionally biased region" description="Pro residues" evidence="1">
    <location>
        <begin position="15"/>
        <end position="28"/>
    </location>
</feature>
<dbReference type="Pfam" id="PF00010">
    <property type="entry name" value="HLH"/>
    <property type="match status" value="1"/>
</dbReference>
<proteinExistence type="predicted"/>
<feature type="domain" description="BHLH" evidence="2">
    <location>
        <begin position="239"/>
        <end position="275"/>
    </location>
</feature>
<feature type="compositionally biased region" description="Basic and acidic residues" evidence="1">
    <location>
        <begin position="236"/>
        <end position="249"/>
    </location>
</feature>
<feature type="compositionally biased region" description="Low complexity" evidence="1">
    <location>
        <begin position="149"/>
        <end position="182"/>
    </location>
</feature>
<dbReference type="HOGENOM" id="CLU_1013963_0_0_1"/>
<feature type="region of interest" description="Disordered" evidence="1">
    <location>
        <begin position="122"/>
        <end position="275"/>
    </location>
</feature>
<dbReference type="PROSITE" id="PS50888">
    <property type="entry name" value="BHLH"/>
    <property type="match status" value="1"/>
</dbReference>
<dbReference type="OrthoDB" id="71302at2759"/>
<dbReference type="GO" id="GO:0046983">
    <property type="term" value="F:protein dimerization activity"/>
    <property type="evidence" value="ECO:0007669"/>
    <property type="project" value="InterPro"/>
</dbReference>
<dbReference type="InterPro" id="IPR036638">
    <property type="entry name" value="HLH_DNA-bd_sf"/>
</dbReference>
<evidence type="ECO:0000313" key="4">
    <source>
        <dbReference type="Proteomes" id="UP000054279"/>
    </source>
</evidence>
<dbReference type="GO" id="GO:0003700">
    <property type="term" value="F:DNA-binding transcription factor activity"/>
    <property type="evidence" value="ECO:0007669"/>
    <property type="project" value="TreeGrafter"/>
</dbReference>
<dbReference type="PANTHER" id="PTHR47787:SF1">
    <property type="entry name" value="CENTROMERE-BINDING PROTEIN 1"/>
    <property type="match status" value="1"/>
</dbReference>
<dbReference type="SUPFAM" id="SSF47459">
    <property type="entry name" value="HLH, helix-loop-helix DNA-binding domain"/>
    <property type="match status" value="1"/>
</dbReference>
<protein>
    <submittedName>
        <fullName evidence="3">Unplaced genomic scaffold SPHSTscaffold_123, whole genome shotgun sequence</fullName>
    </submittedName>
</protein>
<dbReference type="PANTHER" id="PTHR47787">
    <property type="entry name" value="CENTROMERE-BINDING PROTEIN 1"/>
    <property type="match status" value="1"/>
</dbReference>
<evidence type="ECO:0000313" key="3">
    <source>
        <dbReference type="EMBL" id="KIJ34568.1"/>
    </source>
</evidence>
<dbReference type="Proteomes" id="UP000054279">
    <property type="component" value="Unassembled WGS sequence"/>
</dbReference>
<feature type="compositionally biased region" description="Low complexity" evidence="1">
    <location>
        <begin position="200"/>
        <end position="215"/>
    </location>
</feature>
<dbReference type="Gene3D" id="4.10.280.10">
    <property type="entry name" value="Helix-loop-helix DNA-binding domain"/>
    <property type="match status" value="1"/>
</dbReference>
<reference evidence="3 4" key="1">
    <citation type="submission" date="2014-06" db="EMBL/GenBank/DDBJ databases">
        <title>Evolutionary Origins and Diversification of the Mycorrhizal Mutualists.</title>
        <authorList>
            <consortium name="DOE Joint Genome Institute"/>
            <consortium name="Mycorrhizal Genomics Consortium"/>
            <person name="Kohler A."/>
            <person name="Kuo A."/>
            <person name="Nagy L.G."/>
            <person name="Floudas D."/>
            <person name="Copeland A."/>
            <person name="Barry K.W."/>
            <person name="Cichocki N."/>
            <person name="Veneault-Fourrey C."/>
            <person name="LaButti K."/>
            <person name="Lindquist E.A."/>
            <person name="Lipzen A."/>
            <person name="Lundell T."/>
            <person name="Morin E."/>
            <person name="Murat C."/>
            <person name="Riley R."/>
            <person name="Ohm R."/>
            <person name="Sun H."/>
            <person name="Tunlid A."/>
            <person name="Henrissat B."/>
            <person name="Grigoriev I.V."/>
            <person name="Hibbett D.S."/>
            <person name="Martin F."/>
        </authorList>
    </citation>
    <scope>NUCLEOTIDE SEQUENCE [LARGE SCALE GENOMIC DNA]</scope>
    <source>
        <strain evidence="3 4">SS14</strain>
    </source>
</reference>
<dbReference type="GO" id="GO:0005634">
    <property type="term" value="C:nucleus"/>
    <property type="evidence" value="ECO:0007669"/>
    <property type="project" value="TreeGrafter"/>
</dbReference>
<name>A0A0C9TW30_SPHS4</name>
<gene>
    <name evidence="3" type="ORF">M422DRAFT_70209</name>
</gene>
<dbReference type="InterPro" id="IPR011598">
    <property type="entry name" value="bHLH_dom"/>
</dbReference>
<evidence type="ECO:0000256" key="1">
    <source>
        <dbReference type="SAM" id="MobiDB-lite"/>
    </source>
</evidence>
<feature type="compositionally biased region" description="Low complexity" evidence="1">
    <location>
        <begin position="33"/>
        <end position="42"/>
    </location>
</feature>
<feature type="region of interest" description="Disordered" evidence="1">
    <location>
        <begin position="1"/>
        <end position="69"/>
    </location>
</feature>